<proteinExistence type="predicted"/>
<reference evidence="2" key="1">
    <citation type="submission" date="2025-08" db="UniProtKB">
        <authorList>
            <consortium name="RefSeq"/>
        </authorList>
    </citation>
    <scope>IDENTIFICATION</scope>
    <source>
        <tissue evidence="2">Whole insect</tissue>
    </source>
</reference>
<dbReference type="AlphaFoldDB" id="A0A6P7G7B0"/>
<protein>
    <submittedName>
        <fullName evidence="2">Uncharacterized protein LOC114338543</fullName>
    </submittedName>
</protein>
<dbReference type="RefSeq" id="XP_028144944.1">
    <property type="nucleotide sequence ID" value="XM_028289143.1"/>
</dbReference>
<name>A0A6P7G7B0_DIAVI</name>
<feature type="region of interest" description="Disordered" evidence="1">
    <location>
        <begin position="50"/>
        <end position="77"/>
    </location>
</feature>
<dbReference type="InParanoid" id="A0A6P7G7B0"/>
<organism evidence="2">
    <name type="scientific">Diabrotica virgifera virgifera</name>
    <name type="common">western corn rootworm</name>
    <dbReference type="NCBI Taxonomy" id="50390"/>
    <lineage>
        <taxon>Eukaryota</taxon>
        <taxon>Metazoa</taxon>
        <taxon>Ecdysozoa</taxon>
        <taxon>Arthropoda</taxon>
        <taxon>Hexapoda</taxon>
        <taxon>Insecta</taxon>
        <taxon>Pterygota</taxon>
        <taxon>Neoptera</taxon>
        <taxon>Endopterygota</taxon>
        <taxon>Coleoptera</taxon>
        <taxon>Polyphaga</taxon>
        <taxon>Cucujiformia</taxon>
        <taxon>Chrysomeloidea</taxon>
        <taxon>Chrysomelidae</taxon>
        <taxon>Galerucinae</taxon>
        <taxon>Diabroticina</taxon>
        <taxon>Diabroticites</taxon>
        <taxon>Diabrotica</taxon>
    </lineage>
</organism>
<feature type="compositionally biased region" description="Basic residues" evidence="1">
    <location>
        <begin position="52"/>
        <end position="62"/>
    </location>
</feature>
<sequence>MASGCSAPKRMFCYGCGLSGVIRSHCVNCSKKLQKGGNCEFRQFSSGNNRNRSYHTKTRQRKATKEQSKIQRKSRPISSIGFSRVKNKLGSSSQCPVMNSLNSVSNDSSDYVRTENLVESISRSSCEWKNWLKIVKNFVKYGIFSYQPNIDSIGFGVR</sequence>
<evidence type="ECO:0000256" key="1">
    <source>
        <dbReference type="SAM" id="MobiDB-lite"/>
    </source>
</evidence>
<evidence type="ECO:0000313" key="2">
    <source>
        <dbReference type="RefSeq" id="XP_028144944.1"/>
    </source>
</evidence>
<gene>
    <name evidence="2" type="primary">LOC114338543</name>
</gene>
<accession>A0A6P7G7B0</accession>